<name>A0ABT4W0V6_9RHOB</name>
<dbReference type="Gene3D" id="1.10.443.10">
    <property type="entry name" value="Intergrase catalytic core"/>
    <property type="match status" value="1"/>
</dbReference>
<proteinExistence type="inferred from homology"/>
<keyword evidence="4" id="KW-0233">DNA recombination</keyword>
<keyword evidence="3" id="KW-0238">DNA-binding</keyword>
<evidence type="ECO:0000256" key="4">
    <source>
        <dbReference type="ARBA" id="ARBA00023172"/>
    </source>
</evidence>
<evidence type="ECO:0000256" key="1">
    <source>
        <dbReference type="ARBA" id="ARBA00008857"/>
    </source>
</evidence>
<organism evidence="6 7">
    <name type="scientific">Aliiroseovarius salicola</name>
    <dbReference type="NCBI Taxonomy" id="3009082"/>
    <lineage>
        <taxon>Bacteria</taxon>
        <taxon>Pseudomonadati</taxon>
        <taxon>Pseudomonadota</taxon>
        <taxon>Alphaproteobacteria</taxon>
        <taxon>Rhodobacterales</taxon>
        <taxon>Paracoccaceae</taxon>
        <taxon>Aliiroseovarius</taxon>
    </lineage>
</organism>
<dbReference type="PANTHER" id="PTHR30629">
    <property type="entry name" value="PROPHAGE INTEGRASE"/>
    <property type="match status" value="1"/>
</dbReference>
<gene>
    <name evidence="6" type="ORF">O2N63_08555</name>
</gene>
<keyword evidence="7" id="KW-1185">Reference proteome</keyword>
<comment type="similarity">
    <text evidence="1">Belongs to the 'phage' integrase family.</text>
</comment>
<dbReference type="SUPFAM" id="SSF56349">
    <property type="entry name" value="DNA breaking-rejoining enzymes"/>
    <property type="match status" value="1"/>
</dbReference>
<dbReference type="RefSeq" id="WP_271053852.1">
    <property type="nucleotide sequence ID" value="NZ_JAQIIO010000004.1"/>
</dbReference>
<dbReference type="EMBL" id="JAQIIO010000004">
    <property type="protein sequence ID" value="MDA5094139.1"/>
    <property type="molecule type" value="Genomic_DNA"/>
</dbReference>
<feature type="domain" description="Tyr recombinase" evidence="5">
    <location>
        <begin position="153"/>
        <end position="324"/>
    </location>
</feature>
<dbReference type="Gene3D" id="1.10.150.130">
    <property type="match status" value="1"/>
</dbReference>
<comment type="caution">
    <text evidence="6">The sequence shown here is derived from an EMBL/GenBank/DDBJ whole genome shotgun (WGS) entry which is preliminary data.</text>
</comment>
<dbReference type="InterPro" id="IPR050808">
    <property type="entry name" value="Phage_Integrase"/>
</dbReference>
<evidence type="ECO:0000256" key="3">
    <source>
        <dbReference type="ARBA" id="ARBA00023125"/>
    </source>
</evidence>
<evidence type="ECO:0000313" key="6">
    <source>
        <dbReference type="EMBL" id="MDA5094139.1"/>
    </source>
</evidence>
<accession>A0ABT4W0V6</accession>
<dbReference type="PANTHER" id="PTHR30629:SF2">
    <property type="entry name" value="PROPHAGE INTEGRASE INTS-RELATED"/>
    <property type="match status" value="1"/>
</dbReference>
<evidence type="ECO:0000256" key="2">
    <source>
        <dbReference type="ARBA" id="ARBA00022908"/>
    </source>
</evidence>
<reference evidence="6 7" key="1">
    <citation type="submission" date="2023-01" db="EMBL/GenBank/DDBJ databases">
        <authorList>
            <person name="Yoon J.-W."/>
        </authorList>
    </citation>
    <scope>NUCLEOTIDE SEQUENCE [LARGE SCALE GENOMIC DNA]</scope>
    <source>
        <strain evidence="6 7">KMU-50</strain>
    </source>
</reference>
<dbReference type="PROSITE" id="PS51898">
    <property type="entry name" value="TYR_RECOMBINASE"/>
    <property type="match status" value="1"/>
</dbReference>
<dbReference type="InterPro" id="IPR002104">
    <property type="entry name" value="Integrase_catalytic"/>
</dbReference>
<dbReference type="Proteomes" id="UP001528040">
    <property type="component" value="Unassembled WGS sequence"/>
</dbReference>
<dbReference type="InterPro" id="IPR013762">
    <property type="entry name" value="Integrase-like_cat_sf"/>
</dbReference>
<dbReference type="Pfam" id="PF00589">
    <property type="entry name" value="Phage_integrase"/>
    <property type="match status" value="1"/>
</dbReference>
<dbReference type="InterPro" id="IPR011010">
    <property type="entry name" value="DNA_brk_join_enz"/>
</dbReference>
<evidence type="ECO:0000313" key="7">
    <source>
        <dbReference type="Proteomes" id="UP001528040"/>
    </source>
</evidence>
<keyword evidence="2" id="KW-0229">DNA integration</keyword>
<sequence>MKKETPKYVVSLKGVLYFKRRGWPTRRFQNQDLTPAFYAEYTRILNGVAPEPKAFMVKGLITSYLKSQKFIGLKPRTKTDYQKYLSRLETNAGDVAVESIERKHVIAWRDQLAQSQTPHYANYFVRVLRILMEYGIDVGEIKRNPAKGVGEVKYQKQIRKPWPKDMIQAARSARPHGDRTRLLFEMLYCTGQRVGDVLSAEWGHIRGDSIEVNQNKTGAPLVLPMTDDLKECLKLADRSGTTILTAYRKTSPWSYRGAADAMMKLRKEIGAEAHDIHAIRHTVASEIGAAGSDDEVMAVTGHTTTAMVRHYAGRARQEARAKDAQKKRE</sequence>
<dbReference type="InterPro" id="IPR010998">
    <property type="entry name" value="Integrase_recombinase_N"/>
</dbReference>
<protein>
    <submittedName>
        <fullName evidence="6">Site-specific integrase</fullName>
    </submittedName>
</protein>
<evidence type="ECO:0000259" key="5">
    <source>
        <dbReference type="PROSITE" id="PS51898"/>
    </source>
</evidence>